<keyword evidence="3" id="KW-1003">Cell membrane</keyword>
<comment type="caution">
    <text evidence="14">The sequence shown here is derived from an EMBL/GenBank/DDBJ whole genome shotgun (WGS) entry which is preliminary data.</text>
</comment>
<evidence type="ECO:0000256" key="3">
    <source>
        <dbReference type="ARBA" id="ARBA00022475"/>
    </source>
</evidence>
<dbReference type="GO" id="GO:0005886">
    <property type="term" value="C:plasma membrane"/>
    <property type="evidence" value="ECO:0007669"/>
    <property type="project" value="UniProtKB-SubCell"/>
</dbReference>
<organism evidence="14 15">
    <name type="scientific">Tsukamurella asaccharolytica</name>
    <dbReference type="NCBI Taxonomy" id="2592067"/>
    <lineage>
        <taxon>Bacteria</taxon>
        <taxon>Bacillati</taxon>
        <taxon>Actinomycetota</taxon>
        <taxon>Actinomycetes</taxon>
        <taxon>Mycobacteriales</taxon>
        <taxon>Tsukamurellaceae</taxon>
        <taxon>Tsukamurella</taxon>
    </lineage>
</organism>
<dbReference type="InterPro" id="IPR015500">
    <property type="entry name" value="Peptidase_S8_subtilisin-rel"/>
</dbReference>
<evidence type="ECO:0000256" key="7">
    <source>
        <dbReference type="ARBA" id="ARBA00022825"/>
    </source>
</evidence>
<dbReference type="PRINTS" id="PR00723">
    <property type="entry name" value="SUBTILISIN"/>
</dbReference>
<keyword evidence="9 12" id="KW-0472">Membrane</keyword>
<reference evidence="14 15" key="1">
    <citation type="submission" date="2019-06" db="EMBL/GenBank/DDBJ databases">
        <title>Tsukamurella conjunctivitidis sp. nov., Tsukamurella assacharolytica sp. nov. and Tsukamurella sputae sp. nov. isolated from patients with conjunctivitis, bacteraemia (lymphoma) and respiratory infection (sputum) in Hong Kong.</title>
        <authorList>
            <person name="Teng J.L.L."/>
            <person name="Lee H.H."/>
            <person name="Fong J.Y.H."/>
            <person name="Fok K.M.N."/>
            <person name="Lau S.K.P."/>
            <person name="Woo P.C.Y."/>
        </authorList>
    </citation>
    <scope>NUCLEOTIDE SEQUENCE [LARGE SCALE GENOMIC DNA]</scope>
    <source>
        <strain evidence="14 15">HKU71</strain>
    </source>
</reference>
<keyword evidence="4 14" id="KW-0645">Protease</keyword>
<comment type="subcellular location">
    <subcellularLocation>
        <location evidence="1">Cell membrane</location>
        <topology evidence="1">Single-pass membrane protein</topology>
    </subcellularLocation>
</comment>
<dbReference type="Gene3D" id="3.40.50.200">
    <property type="entry name" value="Peptidase S8/S53 domain"/>
    <property type="match status" value="1"/>
</dbReference>
<dbReference type="PANTHER" id="PTHR43806:SF11">
    <property type="entry name" value="CEREVISIN-RELATED"/>
    <property type="match status" value="1"/>
</dbReference>
<keyword evidence="6" id="KW-0378">Hydrolase</keyword>
<evidence type="ECO:0000256" key="8">
    <source>
        <dbReference type="ARBA" id="ARBA00022989"/>
    </source>
</evidence>
<dbReference type="InterPro" id="IPR050131">
    <property type="entry name" value="Peptidase_S8_subtilisin-like"/>
</dbReference>
<proteinExistence type="inferred from homology"/>
<dbReference type="GO" id="GO:0004252">
    <property type="term" value="F:serine-type endopeptidase activity"/>
    <property type="evidence" value="ECO:0007669"/>
    <property type="project" value="InterPro"/>
</dbReference>
<dbReference type="InterPro" id="IPR036852">
    <property type="entry name" value="Peptidase_S8/S53_dom_sf"/>
</dbReference>
<dbReference type="PANTHER" id="PTHR43806">
    <property type="entry name" value="PEPTIDASE S8"/>
    <property type="match status" value="1"/>
</dbReference>
<protein>
    <submittedName>
        <fullName evidence="14">Type VII secretion-associated serine protease mycosin</fullName>
    </submittedName>
</protein>
<evidence type="ECO:0000256" key="6">
    <source>
        <dbReference type="ARBA" id="ARBA00022801"/>
    </source>
</evidence>
<feature type="compositionally biased region" description="Basic and acidic residues" evidence="11">
    <location>
        <begin position="287"/>
        <end position="300"/>
    </location>
</feature>
<dbReference type="NCBIfam" id="TIGR03921">
    <property type="entry name" value="T7SS_mycosin"/>
    <property type="match status" value="1"/>
</dbReference>
<evidence type="ECO:0000256" key="5">
    <source>
        <dbReference type="ARBA" id="ARBA00022692"/>
    </source>
</evidence>
<feature type="domain" description="Peptidase S8/S53" evidence="13">
    <location>
        <begin position="115"/>
        <end position="424"/>
    </location>
</feature>
<keyword evidence="5 12" id="KW-0812">Transmembrane</keyword>
<dbReference type="Pfam" id="PF00082">
    <property type="entry name" value="Peptidase_S8"/>
    <property type="match status" value="1"/>
</dbReference>
<gene>
    <name evidence="14" type="primary">mycP</name>
    <name evidence="14" type="ORF">FK529_18260</name>
</gene>
<dbReference type="SUPFAM" id="SSF52743">
    <property type="entry name" value="Subtilisin-like"/>
    <property type="match status" value="1"/>
</dbReference>
<name>A0A5C5R6X4_9ACTN</name>
<comment type="similarity">
    <text evidence="2 10">Belongs to the peptidase S8 family.</text>
</comment>
<sequence length="497" mass="50399">MVHPPVRRDARTRPVVPEVEGLGSVLRFPRAAAIAVVAATVVTAGGWAPAVSGAVVPPVADIGAAPPDTDGPERPLRSNNPRCVEPGVLPNSNLAAAPAPANTLRIDEAHRFSTGAGVTVAVLSTGVRRQARLRGLDGAGDNMVAGDRGLLDCDGTGTLVAGIVGAQPAAGDGFVGIAPDARIMSIRVDSAGFSLQNSPADSEDPNLSRAAVNARSIARAIVRAANRGAKVIVVPEPVCMAADNQFRQREIGGAVAYALRAKDALVVAGAGATDRQGGTVGANECKANPDPDPGRPDDPRGWRRVTTVATPNWFDGQVLSVGATTAEGTPLPGSLNGPWLDVSAPGAGIVSLSSRSGDGVVNGSPVERTLVPFAGPEFAAAYAAGAAALVRSRYPQLSATQAAARLVATAHAPGRGTDNKVGRGLIDPVAALTAKVPDIDADIDPQSVEKLLVPPPPPDPDTRPRRTAAIVAGAGAVVLVVIGGMVALLRPGRKRRS</sequence>
<dbReference type="GO" id="GO:0006508">
    <property type="term" value="P:proteolysis"/>
    <property type="evidence" value="ECO:0007669"/>
    <property type="project" value="UniProtKB-KW"/>
</dbReference>
<keyword evidence="15" id="KW-1185">Reference proteome</keyword>
<evidence type="ECO:0000259" key="13">
    <source>
        <dbReference type="Pfam" id="PF00082"/>
    </source>
</evidence>
<dbReference type="Proteomes" id="UP000317291">
    <property type="component" value="Unassembled WGS sequence"/>
</dbReference>
<accession>A0A5C5R6X4</accession>
<evidence type="ECO:0000313" key="14">
    <source>
        <dbReference type="EMBL" id="TWS17925.1"/>
    </source>
</evidence>
<feature type="transmembrane region" description="Helical" evidence="12">
    <location>
        <begin position="468"/>
        <end position="489"/>
    </location>
</feature>
<evidence type="ECO:0000256" key="1">
    <source>
        <dbReference type="ARBA" id="ARBA00004162"/>
    </source>
</evidence>
<dbReference type="InterPro" id="IPR023834">
    <property type="entry name" value="T7SS_pept_S8A_mycosin"/>
</dbReference>
<evidence type="ECO:0000313" key="15">
    <source>
        <dbReference type="Proteomes" id="UP000317291"/>
    </source>
</evidence>
<evidence type="ECO:0000256" key="9">
    <source>
        <dbReference type="ARBA" id="ARBA00023136"/>
    </source>
</evidence>
<dbReference type="EMBL" id="VIGW01000016">
    <property type="protein sequence ID" value="TWS17925.1"/>
    <property type="molecule type" value="Genomic_DNA"/>
</dbReference>
<evidence type="ECO:0000256" key="2">
    <source>
        <dbReference type="ARBA" id="ARBA00011073"/>
    </source>
</evidence>
<dbReference type="PROSITE" id="PS51892">
    <property type="entry name" value="SUBTILASE"/>
    <property type="match status" value="1"/>
</dbReference>
<keyword evidence="8 12" id="KW-1133">Transmembrane helix</keyword>
<dbReference type="InterPro" id="IPR000209">
    <property type="entry name" value="Peptidase_S8/S53_dom"/>
</dbReference>
<evidence type="ECO:0000256" key="12">
    <source>
        <dbReference type="SAM" id="Phobius"/>
    </source>
</evidence>
<evidence type="ECO:0000256" key="11">
    <source>
        <dbReference type="SAM" id="MobiDB-lite"/>
    </source>
</evidence>
<comment type="caution">
    <text evidence="10">Lacks conserved residue(s) required for the propagation of feature annotation.</text>
</comment>
<keyword evidence="7" id="KW-0720">Serine protease</keyword>
<dbReference type="AlphaFoldDB" id="A0A5C5R6X4"/>
<evidence type="ECO:0000256" key="4">
    <source>
        <dbReference type="ARBA" id="ARBA00022670"/>
    </source>
</evidence>
<evidence type="ECO:0000256" key="10">
    <source>
        <dbReference type="PROSITE-ProRule" id="PRU01240"/>
    </source>
</evidence>
<feature type="region of interest" description="Disordered" evidence="11">
    <location>
        <begin position="276"/>
        <end position="300"/>
    </location>
</feature>